<proteinExistence type="predicted"/>
<comment type="caution">
    <text evidence="1">The sequence shown here is derived from an EMBL/GenBank/DDBJ whole genome shotgun (WGS) entry which is preliminary data.</text>
</comment>
<name>A0A8K0WJV5_9HYPO</name>
<dbReference type="Proteomes" id="UP000813427">
    <property type="component" value="Unassembled WGS sequence"/>
</dbReference>
<dbReference type="EMBL" id="JAGPXF010000001">
    <property type="protein sequence ID" value="KAH7263745.1"/>
    <property type="molecule type" value="Genomic_DNA"/>
</dbReference>
<evidence type="ECO:0000313" key="1">
    <source>
        <dbReference type="EMBL" id="KAH7263745.1"/>
    </source>
</evidence>
<accession>A0A8K0WJV5</accession>
<dbReference type="NCBIfam" id="NF040572">
    <property type="entry name" value="heme_bind_FMP"/>
    <property type="match status" value="1"/>
</dbReference>
<gene>
    <name evidence="1" type="ORF">BKA59DRAFT_466665</name>
</gene>
<reference evidence="1" key="1">
    <citation type="journal article" date="2021" name="Nat. Commun.">
        <title>Genetic determinants of endophytism in the Arabidopsis root mycobiome.</title>
        <authorList>
            <person name="Mesny F."/>
            <person name="Miyauchi S."/>
            <person name="Thiergart T."/>
            <person name="Pickel B."/>
            <person name="Atanasova L."/>
            <person name="Karlsson M."/>
            <person name="Huettel B."/>
            <person name="Barry K.W."/>
            <person name="Haridas S."/>
            <person name="Chen C."/>
            <person name="Bauer D."/>
            <person name="Andreopoulos W."/>
            <person name="Pangilinan J."/>
            <person name="LaButti K."/>
            <person name="Riley R."/>
            <person name="Lipzen A."/>
            <person name="Clum A."/>
            <person name="Drula E."/>
            <person name="Henrissat B."/>
            <person name="Kohler A."/>
            <person name="Grigoriev I.V."/>
            <person name="Martin F.M."/>
            <person name="Hacquard S."/>
        </authorList>
    </citation>
    <scope>NUCLEOTIDE SEQUENCE</scope>
    <source>
        <strain evidence="1">MPI-SDFR-AT-0068</strain>
    </source>
</reference>
<keyword evidence="2" id="KW-1185">Reference proteome</keyword>
<dbReference type="AlphaFoldDB" id="A0A8K0WJV5"/>
<dbReference type="InterPro" id="IPR047975">
    <property type="entry name" value="Heme_bind_FMP"/>
</dbReference>
<protein>
    <submittedName>
        <fullName evidence="1">Uncharacterized protein</fullName>
    </submittedName>
</protein>
<dbReference type="OrthoDB" id="1933717at2759"/>
<organism evidence="1 2">
    <name type="scientific">Fusarium tricinctum</name>
    <dbReference type="NCBI Taxonomy" id="61284"/>
    <lineage>
        <taxon>Eukaryota</taxon>
        <taxon>Fungi</taxon>
        <taxon>Dikarya</taxon>
        <taxon>Ascomycota</taxon>
        <taxon>Pezizomycotina</taxon>
        <taxon>Sordariomycetes</taxon>
        <taxon>Hypocreomycetidae</taxon>
        <taxon>Hypocreales</taxon>
        <taxon>Nectriaceae</taxon>
        <taxon>Fusarium</taxon>
        <taxon>Fusarium tricinctum species complex</taxon>
    </lineage>
</organism>
<sequence length="424" mass="46251">MPTLESLTAEPTAPPVSIALGKKFSYGPTVLQPDVPIVTGPNGSESNKDEATTPLDALEKFVGTFSGFGFNTIFRPNSTKTTTPSELHIIPTDEEKDNLLQLNLTSETMVFTKPLGNVPNRGLGPQADVNLNGLSYTQSIVDTMDPTLKGSEIPVIHFEPGLWMRVPAVDTMPKLKASYVRMASIPHGTTIHAQCYEEAKTLPGPPNFPVVDITPIILGHRPRPHRFLNQDASNKKTRRLPQNLGPFIEDGTITQKILDNPNLVLEIANEGKHIIDHTTFTVMTEPPANEFGGGTSNIGFLVGADKGSVFEASAARQSGNANAVTVTAQYWISTVRAEIKIAPCKKAEYKKISPVTRPNDSRDAVPTVLIDEDITSTKTLTFEYNQIQYSQVVNLDFNGLRWPHITVATLAPSDLLYSALKLQK</sequence>
<evidence type="ECO:0000313" key="2">
    <source>
        <dbReference type="Proteomes" id="UP000813427"/>
    </source>
</evidence>